<evidence type="ECO:0000313" key="2">
    <source>
        <dbReference type="EMBL" id="KAF6360040.1"/>
    </source>
</evidence>
<dbReference type="EMBL" id="JABWUV010000004">
    <property type="protein sequence ID" value="KAF6360040.1"/>
    <property type="molecule type" value="Genomic_DNA"/>
</dbReference>
<proteinExistence type="predicted"/>
<sequence length="120" mass="12917">MSSLPNPRSSSCVSSPPRSEEQQFCEQAIPIRGPAAAHPGLRSSSHTSRPPMSTERQPCAACTSLRSRATHRLHLSDEQQPRKQPTPIQGAGALQSTCPSLRSSNLKSSPPHQRNNGSVQ</sequence>
<accession>A0A7J7YEX0</accession>
<feature type="compositionally biased region" description="Low complexity" evidence="1">
    <location>
        <begin position="1"/>
        <end position="17"/>
    </location>
</feature>
<feature type="compositionally biased region" description="Polar residues" evidence="1">
    <location>
        <begin position="94"/>
        <end position="120"/>
    </location>
</feature>
<name>A0A7J7YEX0_MYOMY</name>
<evidence type="ECO:0000313" key="3">
    <source>
        <dbReference type="Proteomes" id="UP000527355"/>
    </source>
</evidence>
<dbReference type="AlphaFoldDB" id="A0A7J7YEX0"/>
<feature type="region of interest" description="Disordered" evidence="1">
    <location>
        <begin position="1"/>
        <end position="120"/>
    </location>
</feature>
<comment type="caution">
    <text evidence="2">The sequence shown here is derived from an EMBL/GenBank/DDBJ whole genome shotgun (WGS) entry which is preliminary data.</text>
</comment>
<evidence type="ECO:0000256" key="1">
    <source>
        <dbReference type="SAM" id="MobiDB-lite"/>
    </source>
</evidence>
<protein>
    <submittedName>
        <fullName evidence="2">Uncharacterized protein</fullName>
    </submittedName>
</protein>
<gene>
    <name evidence="2" type="ORF">mMyoMyo1_010998</name>
</gene>
<feature type="compositionally biased region" description="Polar residues" evidence="1">
    <location>
        <begin position="42"/>
        <end position="56"/>
    </location>
</feature>
<organism evidence="2 3">
    <name type="scientific">Myotis myotis</name>
    <name type="common">Greater mouse-eared bat</name>
    <name type="synonym">Vespertilio myotis</name>
    <dbReference type="NCBI Taxonomy" id="51298"/>
    <lineage>
        <taxon>Eukaryota</taxon>
        <taxon>Metazoa</taxon>
        <taxon>Chordata</taxon>
        <taxon>Craniata</taxon>
        <taxon>Vertebrata</taxon>
        <taxon>Euteleostomi</taxon>
        <taxon>Mammalia</taxon>
        <taxon>Eutheria</taxon>
        <taxon>Laurasiatheria</taxon>
        <taxon>Chiroptera</taxon>
        <taxon>Yangochiroptera</taxon>
        <taxon>Vespertilionidae</taxon>
        <taxon>Myotis</taxon>
    </lineage>
</organism>
<reference evidence="2 3" key="1">
    <citation type="journal article" date="2020" name="Nature">
        <title>Six reference-quality genomes reveal evolution of bat adaptations.</title>
        <authorList>
            <person name="Jebb D."/>
            <person name="Huang Z."/>
            <person name="Pippel M."/>
            <person name="Hughes G.M."/>
            <person name="Lavrichenko K."/>
            <person name="Devanna P."/>
            <person name="Winkler S."/>
            <person name="Jermiin L.S."/>
            <person name="Skirmuntt E.C."/>
            <person name="Katzourakis A."/>
            <person name="Burkitt-Gray L."/>
            <person name="Ray D.A."/>
            <person name="Sullivan K.A.M."/>
            <person name="Roscito J.G."/>
            <person name="Kirilenko B.M."/>
            <person name="Davalos L.M."/>
            <person name="Corthals A.P."/>
            <person name="Power M.L."/>
            <person name="Jones G."/>
            <person name="Ransome R.D."/>
            <person name="Dechmann D.K.N."/>
            <person name="Locatelli A.G."/>
            <person name="Puechmaille S.J."/>
            <person name="Fedrigo O."/>
            <person name="Jarvis E.D."/>
            <person name="Hiller M."/>
            <person name="Vernes S.C."/>
            <person name="Myers E.W."/>
            <person name="Teeling E.C."/>
        </authorList>
    </citation>
    <scope>NUCLEOTIDE SEQUENCE [LARGE SCALE GENOMIC DNA]</scope>
    <source>
        <strain evidence="2">MMyoMyo1</strain>
        <tissue evidence="2">Flight muscle</tissue>
    </source>
</reference>
<keyword evidence="3" id="KW-1185">Reference proteome</keyword>
<dbReference type="Proteomes" id="UP000527355">
    <property type="component" value="Unassembled WGS sequence"/>
</dbReference>